<feature type="compositionally biased region" description="Polar residues" evidence="1">
    <location>
        <begin position="358"/>
        <end position="368"/>
    </location>
</feature>
<evidence type="ECO:0000313" key="2">
    <source>
        <dbReference type="EMBL" id="KAJ7724956.1"/>
    </source>
</evidence>
<gene>
    <name evidence="2" type="ORF">DFH07DRAFT_262084</name>
</gene>
<feature type="region of interest" description="Disordered" evidence="1">
    <location>
        <begin position="357"/>
        <end position="377"/>
    </location>
</feature>
<accession>A0AAD7HQ69</accession>
<dbReference type="AlphaFoldDB" id="A0AAD7HQ69"/>
<organism evidence="2 3">
    <name type="scientific">Mycena maculata</name>
    <dbReference type="NCBI Taxonomy" id="230809"/>
    <lineage>
        <taxon>Eukaryota</taxon>
        <taxon>Fungi</taxon>
        <taxon>Dikarya</taxon>
        <taxon>Basidiomycota</taxon>
        <taxon>Agaricomycotina</taxon>
        <taxon>Agaricomycetes</taxon>
        <taxon>Agaricomycetidae</taxon>
        <taxon>Agaricales</taxon>
        <taxon>Marasmiineae</taxon>
        <taxon>Mycenaceae</taxon>
        <taxon>Mycena</taxon>
    </lineage>
</organism>
<dbReference type="Proteomes" id="UP001215280">
    <property type="component" value="Unassembled WGS sequence"/>
</dbReference>
<name>A0AAD7HQ69_9AGAR</name>
<protein>
    <submittedName>
        <fullName evidence="2">Uncharacterized protein</fullName>
    </submittedName>
</protein>
<comment type="caution">
    <text evidence="2">The sequence shown here is derived from an EMBL/GenBank/DDBJ whole genome shotgun (WGS) entry which is preliminary data.</text>
</comment>
<evidence type="ECO:0000313" key="3">
    <source>
        <dbReference type="Proteomes" id="UP001215280"/>
    </source>
</evidence>
<reference evidence="2" key="1">
    <citation type="submission" date="2023-03" db="EMBL/GenBank/DDBJ databases">
        <title>Massive genome expansion in bonnet fungi (Mycena s.s.) driven by repeated elements and novel gene families across ecological guilds.</title>
        <authorList>
            <consortium name="Lawrence Berkeley National Laboratory"/>
            <person name="Harder C.B."/>
            <person name="Miyauchi S."/>
            <person name="Viragh M."/>
            <person name="Kuo A."/>
            <person name="Thoen E."/>
            <person name="Andreopoulos B."/>
            <person name="Lu D."/>
            <person name="Skrede I."/>
            <person name="Drula E."/>
            <person name="Henrissat B."/>
            <person name="Morin E."/>
            <person name="Kohler A."/>
            <person name="Barry K."/>
            <person name="LaButti K."/>
            <person name="Morin E."/>
            <person name="Salamov A."/>
            <person name="Lipzen A."/>
            <person name="Mereny Z."/>
            <person name="Hegedus B."/>
            <person name="Baldrian P."/>
            <person name="Stursova M."/>
            <person name="Weitz H."/>
            <person name="Taylor A."/>
            <person name="Grigoriev I.V."/>
            <person name="Nagy L.G."/>
            <person name="Martin F."/>
            <person name="Kauserud H."/>
        </authorList>
    </citation>
    <scope>NUCLEOTIDE SEQUENCE</scope>
    <source>
        <strain evidence="2">CBHHK188m</strain>
    </source>
</reference>
<evidence type="ECO:0000256" key="1">
    <source>
        <dbReference type="SAM" id="MobiDB-lite"/>
    </source>
</evidence>
<proteinExistence type="predicted"/>
<keyword evidence="3" id="KW-1185">Reference proteome</keyword>
<sequence length="377" mass="42996">MGLLKRFSSCRLALQLLYGAQRRTFMDHPSDFTYKSPVLFGKIRNEGWSKSLPPAVTTLDPTRINHSNYFEISNSTLRAFYRRIETAQIADPHGRQFGDQLSTSNTNFPEGTRGFLYLYSPPNQSPLGGAVRFRLAENSDARSFVQGRDLLMAHDLPWQIPIWEILTRRLYQSLAAVLEADGFAPREMKLASKSIHVIRDSVFVTALGQPWAVDWGWEFIRIYVVPRARHPMAVLVKAPWHDRPGQFPNPYRGRGLVSIIRQPDGEFGLRVDKVLRIQQQFANHKTIAPSEGLVTPLRTRPILKSTKTSEKDMNALDHYVTGYLARIPWLSRNPNILDVYRHLPLSKSALDNLGWHASPSSQYDTTPKNRAAHAYLH</sequence>
<dbReference type="EMBL" id="JARJLG010000233">
    <property type="protein sequence ID" value="KAJ7724956.1"/>
    <property type="molecule type" value="Genomic_DNA"/>
</dbReference>